<proteinExistence type="predicted"/>
<protein>
    <submittedName>
        <fullName evidence="2">Putative secreted protein salivary gland overexpressed</fullName>
    </submittedName>
</protein>
<feature type="signal peptide" evidence="1">
    <location>
        <begin position="1"/>
        <end position="23"/>
    </location>
</feature>
<evidence type="ECO:0000313" key="2">
    <source>
        <dbReference type="EMBL" id="NOV42756.1"/>
    </source>
</evidence>
<feature type="chain" id="PRO_5026945232" evidence="1">
    <location>
        <begin position="24"/>
        <end position="109"/>
    </location>
</feature>
<organism evidence="2">
    <name type="scientific">Rhipicephalus microplus</name>
    <name type="common">Cattle tick</name>
    <name type="synonym">Boophilus microplus</name>
    <dbReference type="NCBI Taxonomy" id="6941"/>
    <lineage>
        <taxon>Eukaryota</taxon>
        <taxon>Metazoa</taxon>
        <taxon>Ecdysozoa</taxon>
        <taxon>Arthropoda</taxon>
        <taxon>Chelicerata</taxon>
        <taxon>Arachnida</taxon>
        <taxon>Acari</taxon>
        <taxon>Parasitiformes</taxon>
        <taxon>Ixodida</taxon>
        <taxon>Ixodoidea</taxon>
        <taxon>Ixodidae</taxon>
        <taxon>Rhipicephalinae</taxon>
        <taxon>Rhipicephalus</taxon>
        <taxon>Boophilus</taxon>
    </lineage>
</organism>
<sequence>MKSRIHSVSMSCIFFLFLQNAVAIFYKNAKILAQISWVQFSKIHYGIYTRCKQACHKSQRGCLAILFHSKMRCSACNDGKYRCRSLTAYHNQNACTLIPTKSLSLNNQV</sequence>
<accession>A0A6M2D9L2</accession>
<evidence type="ECO:0000256" key="1">
    <source>
        <dbReference type="SAM" id="SignalP"/>
    </source>
</evidence>
<dbReference type="EMBL" id="GHWJ01010019">
    <property type="protein sequence ID" value="NOV42756.1"/>
    <property type="molecule type" value="Transcribed_RNA"/>
</dbReference>
<reference evidence="2" key="1">
    <citation type="submission" date="2019-09" db="EMBL/GenBank/DDBJ databases">
        <title>Organ-specific transcriptomic study of the physiology of the cattle tick, Rhipicephalus microplus.</title>
        <authorList>
            <person name="Tirloni L."/>
            <person name="Braz G."/>
            <person name="Gandara A.C.P."/>
            <person name="Sabadin G.A."/>
            <person name="da Silva R.M."/>
            <person name="Guizzo M.G."/>
            <person name="Machado J.A."/>
            <person name="Costa E.P."/>
            <person name="Gomes H.F."/>
            <person name="Moraes J."/>
            <person name="Mota M.B.S."/>
            <person name="Mesquita R.D."/>
            <person name="Alvarenga P.H."/>
            <person name="Alves F."/>
            <person name="Seixas A."/>
            <person name="da Fonseca R.N."/>
            <person name="Fogaca A."/>
            <person name="Logullo C."/>
            <person name="Tanaka A."/>
            <person name="Daffre S."/>
            <person name="Termignoni C."/>
            <person name="Vaz I.S.Jr."/>
            <person name="Oliveira P.L."/>
            <person name="Ribeiro J.M."/>
        </authorList>
    </citation>
    <scope>NUCLEOTIDE SEQUENCE</scope>
    <source>
        <strain evidence="2">Porto Alegre</strain>
    </source>
</reference>
<name>A0A6M2D9L2_RHIMP</name>
<dbReference type="AlphaFoldDB" id="A0A6M2D9L2"/>
<keyword evidence="1" id="KW-0732">Signal</keyword>